<accession>B1XS26</accession>
<dbReference type="FunFam" id="1.10.10.10:FF:000086">
    <property type="entry name" value="Holliday junction ATP-dependent DNA helicase RuvB"/>
    <property type="match status" value="1"/>
</dbReference>
<evidence type="ECO:0000256" key="8">
    <source>
        <dbReference type="ARBA" id="ARBA00023204"/>
    </source>
</evidence>
<keyword evidence="5 9" id="KW-0067">ATP-binding</keyword>
<dbReference type="GO" id="GO:0016887">
    <property type="term" value="F:ATP hydrolysis activity"/>
    <property type="evidence" value="ECO:0007669"/>
    <property type="project" value="RHEA"/>
</dbReference>
<gene>
    <name evidence="9" type="primary">ruvB</name>
    <name evidence="12" type="ordered locus">Pnec_1584</name>
</gene>
<dbReference type="KEGG" id="pne:Pnec_1584"/>
<evidence type="ECO:0000259" key="11">
    <source>
        <dbReference type="SMART" id="SM00382"/>
    </source>
</evidence>
<dbReference type="PANTHER" id="PTHR42848:SF1">
    <property type="entry name" value="HOLLIDAY JUNCTION BRANCH MIGRATION COMPLEX SUBUNIT RUVB"/>
    <property type="match status" value="1"/>
</dbReference>
<keyword evidence="1 9" id="KW-0963">Cytoplasm</keyword>
<feature type="binding site" evidence="9">
    <location>
        <position position="80"/>
    </location>
    <ligand>
        <name>ATP</name>
        <dbReference type="ChEBI" id="CHEBI:30616"/>
    </ligand>
</feature>
<dbReference type="InterPro" id="IPR008823">
    <property type="entry name" value="RuvB_wg_C"/>
</dbReference>
<dbReference type="CDD" id="cd00009">
    <property type="entry name" value="AAA"/>
    <property type="match status" value="1"/>
</dbReference>
<dbReference type="Pfam" id="PF17864">
    <property type="entry name" value="AAA_lid_4"/>
    <property type="match status" value="1"/>
</dbReference>
<dbReference type="HAMAP" id="MF_00016">
    <property type="entry name" value="DNA_HJ_migration_RuvB"/>
    <property type="match status" value="1"/>
</dbReference>
<feature type="domain" description="AAA+ ATPase" evidence="11">
    <location>
        <begin position="69"/>
        <end position="196"/>
    </location>
</feature>
<dbReference type="GO" id="GO:0005737">
    <property type="term" value="C:cytoplasm"/>
    <property type="evidence" value="ECO:0007669"/>
    <property type="project" value="UniProtKB-SubCell"/>
</dbReference>
<feature type="binding site" evidence="9">
    <location>
        <position position="83"/>
    </location>
    <ligand>
        <name>ATP</name>
        <dbReference type="ChEBI" id="CHEBI:30616"/>
    </ligand>
</feature>
<keyword evidence="3 9" id="KW-0227">DNA damage</keyword>
<dbReference type="InterPro" id="IPR036388">
    <property type="entry name" value="WH-like_DNA-bd_sf"/>
</dbReference>
<evidence type="ECO:0000256" key="9">
    <source>
        <dbReference type="HAMAP-Rule" id="MF_00016"/>
    </source>
</evidence>
<sequence>MAIHTDNLSSIPEDLPEGNDRIVSGSAGNAEAVFERALRPKQLNEYVGQTKARAQLEIFISATRARQEALDHVLLFGPPGLGKTTLAHIIARELGVNLRQTSGPVLDRPGDLAALLTNLEENDVLFIDEIHRLSPVVEEILYPALEDYSLDIMIGEGPAARSVKIDLKPFTLIGATTRAGMLTNPLRDRFGIVARLEFYTTKELTKIINRSTSLLKADIDPDGSIEIAKRARGTPRIANRLLRRVRDYAEVKGTGTITKAMADAALKMLDVDPSGFDVMDRKLLEAILHKFDGGPVGIDNLAAAIGEERDTIEDVLEPYLIQQGYLQRTSRGRVATRQAYEHFGLTPPSGSASLDI</sequence>
<feature type="compositionally biased region" description="Polar residues" evidence="10">
    <location>
        <begin position="1"/>
        <end position="10"/>
    </location>
</feature>
<dbReference type="AlphaFoldDB" id="B1XS26"/>
<dbReference type="OrthoDB" id="9804478at2"/>
<dbReference type="NCBIfam" id="NF000868">
    <property type="entry name" value="PRK00080.1"/>
    <property type="match status" value="1"/>
</dbReference>
<feature type="region of interest" description="Large ATPase domain (RuvB-L)" evidence="9">
    <location>
        <begin position="19"/>
        <end position="199"/>
    </location>
</feature>
<comment type="domain">
    <text evidence="9">Has 3 domains, the large (RuvB-L) and small ATPase (RuvB-S) domains and the C-terminal head (RuvB-H) domain. The head domain binds DNA, while the ATPase domains jointly bind ATP, ADP or are empty depending on the state of the subunit in the translocation cycle. During a single DNA translocation step the structure of each domain remains the same, but their relative positions change.</text>
</comment>
<feature type="binding site" evidence="9">
    <location>
        <position position="189"/>
    </location>
    <ligand>
        <name>ATP</name>
        <dbReference type="ChEBI" id="CHEBI:30616"/>
    </ligand>
</feature>
<dbReference type="FunFam" id="3.40.50.300:FF:000073">
    <property type="entry name" value="Holliday junction ATP-dependent DNA helicase RuvB"/>
    <property type="match status" value="1"/>
</dbReference>
<comment type="subunit">
    <text evidence="9">Homohexamer. Forms an RuvA(8)-RuvB(12)-Holliday junction (HJ) complex. HJ DNA is sandwiched between 2 RuvA tetramers; dsDNA enters through RuvA and exits via RuvB. An RuvB hexamer assembles on each DNA strand where it exits the tetramer. Each RuvB hexamer is contacted by two RuvA subunits (via domain III) on 2 adjacent RuvB subunits; this complex drives branch migration. In the full resolvosome a probable DNA-RuvA(4)-RuvB(12)-RuvC(2) complex forms which resolves the HJ.</text>
</comment>
<dbReference type="GO" id="GO:0000400">
    <property type="term" value="F:four-way junction DNA binding"/>
    <property type="evidence" value="ECO:0007669"/>
    <property type="project" value="UniProtKB-UniRule"/>
</dbReference>
<dbReference type="Gene3D" id="1.10.10.10">
    <property type="entry name" value="Winged helix-like DNA-binding domain superfamily/Winged helix DNA-binding domain"/>
    <property type="match status" value="1"/>
</dbReference>
<name>B1XS26_POLNS</name>
<dbReference type="GO" id="GO:0048476">
    <property type="term" value="C:Holliday junction resolvase complex"/>
    <property type="evidence" value="ECO:0007669"/>
    <property type="project" value="UniProtKB-UniRule"/>
</dbReference>
<feature type="binding site" evidence="9">
    <location>
        <position position="199"/>
    </location>
    <ligand>
        <name>ATP</name>
        <dbReference type="ChEBI" id="CHEBI:30616"/>
    </ligand>
</feature>
<dbReference type="Gene3D" id="3.40.50.300">
    <property type="entry name" value="P-loop containing nucleotide triphosphate hydrolases"/>
    <property type="match status" value="1"/>
</dbReference>
<feature type="region of interest" description="Disordered" evidence="10">
    <location>
        <begin position="1"/>
        <end position="22"/>
    </location>
</feature>
<dbReference type="STRING" id="452638.Pnec_1584"/>
<feature type="binding site" evidence="9">
    <location>
        <position position="84"/>
    </location>
    <ligand>
        <name>Mg(2+)</name>
        <dbReference type="ChEBI" id="CHEBI:18420"/>
    </ligand>
</feature>
<dbReference type="eggNOG" id="COG2255">
    <property type="taxonomic scope" value="Bacteria"/>
</dbReference>
<dbReference type="InterPro" id="IPR027417">
    <property type="entry name" value="P-loop_NTPase"/>
</dbReference>
<dbReference type="PANTHER" id="PTHR42848">
    <property type="match status" value="1"/>
</dbReference>
<dbReference type="GO" id="GO:0006310">
    <property type="term" value="P:DNA recombination"/>
    <property type="evidence" value="ECO:0007669"/>
    <property type="project" value="UniProtKB-UniRule"/>
</dbReference>
<feature type="binding site" evidence="9">
    <location>
        <position position="84"/>
    </location>
    <ligand>
        <name>ATP</name>
        <dbReference type="ChEBI" id="CHEBI:30616"/>
    </ligand>
</feature>
<dbReference type="GO" id="GO:0005524">
    <property type="term" value="F:ATP binding"/>
    <property type="evidence" value="ECO:0007669"/>
    <property type="project" value="UniProtKB-UniRule"/>
</dbReference>
<dbReference type="EMBL" id="CP001010">
    <property type="protein sequence ID" value="ACB44661.1"/>
    <property type="molecule type" value="Genomic_DNA"/>
</dbReference>
<evidence type="ECO:0000256" key="2">
    <source>
        <dbReference type="ARBA" id="ARBA00022741"/>
    </source>
</evidence>
<dbReference type="NCBIfam" id="TIGR00635">
    <property type="entry name" value="ruvB"/>
    <property type="match status" value="1"/>
</dbReference>
<evidence type="ECO:0000256" key="1">
    <source>
        <dbReference type="ARBA" id="ARBA00022490"/>
    </source>
</evidence>
<dbReference type="SUPFAM" id="SSF46785">
    <property type="entry name" value="Winged helix' DNA-binding domain"/>
    <property type="match status" value="1"/>
</dbReference>
<feature type="binding site" evidence="9">
    <location>
        <begin position="146"/>
        <end position="148"/>
    </location>
    <ligand>
        <name>ATP</name>
        <dbReference type="ChEBI" id="CHEBI:30616"/>
    </ligand>
</feature>
<dbReference type="HOGENOM" id="CLU_055599_1_0_4"/>
<feature type="binding site" evidence="9">
    <location>
        <position position="309"/>
    </location>
    <ligand>
        <name>DNA</name>
        <dbReference type="ChEBI" id="CHEBI:16991"/>
    </ligand>
</feature>
<keyword evidence="7 9" id="KW-0233">DNA recombination</keyword>
<comment type="subcellular location">
    <subcellularLocation>
        <location evidence="9">Cytoplasm</location>
    </subcellularLocation>
</comment>
<feature type="binding site" evidence="9">
    <location>
        <position position="333"/>
    </location>
    <ligand>
        <name>DNA</name>
        <dbReference type="ChEBI" id="CHEBI:16991"/>
    </ligand>
</feature>
<comment type="catalytic activity">
    <reaction evidence="9">
        <text>ATP + H2O = ADP + phosphate + H(+)</text>
        <dbReference type="Rhea" id="RHEA:13065"/>
        <dbReference type="ChEBI" id="CHEBI:15377"/>
        <dbReference type="ChEBI" id="CHEBI:15378"/>
        <dbReference type="ChEBI" id="CHEBI:30616"/>
        <dbReference type="ChEBI" id="CHEBI:43474"/>
        <dbReference type="ChEBI" id="CHEBI:456216"/>
    </reaction>
</comment>
<dbReference type="InterPro" id="IPR041445">
    <property type="entry name" value="AAA_lid_4"/>
</dbReference>
<dbReference type="GO" id="GO:0009378">
    <property type="term" value="F:four-way junction helicase activity"/>
    <property type="evidence" value="ECO:0007669"/>
    <property type="project" value="InterPro"/>
</dbReference>
<evidence type="ECO:0000256" key="6">
    <source>
        <dbReference type="ARBA" id="ARBA00023125"/>
    </source>
</evidence>
<dbReference type="InterPro" id="IPR003593">
    <property type="entry name" value="AAA+_ATPase"/>
</dbReference>
<feature type="region of interest" description="Small ATPAse domain (RuvB-S)" evidence="9">
    <location>
        <begin position="200"/>
        <end position="270"/>
    </location>
</feature>
<feature type="binding site" evidence="9">
    <location>
        <position position="39"/>
    </location>
    <ligand>
        <name>ATP</name>
        <dbReference type="ChEBI" id="CHEBI:30616"/>
    </ligand>
</feature>
<dbReference type="InterPro" id="IPR036390">
    <property type="entry name" value="WH_DNA-bd_sf"/>
</dbReference>
<reference evidence="12" key="1">
    <citation type="submission" date="2008-03" db="EMBL/GenBank/DDBJ databases">
        <title>Complete sequence of Polynucleobacter necessarius STIR1.</title>
        <authorList>
            <consortium name="US DOE Joint Genome Institute"/>
            <person name="Copeland A."/>
            <person name="Lucas S."/>
            <person name="Lapidus A."/>
            <person name="Barry K."/>
            <person name="Detter J.C."/>
            <person name="Glavina del Rio T."/>
            <person name="Hammon N."/>
            <person name="Israni S."/>
            <person name="Dalin E."/>
            <person name="Tice H."/>
            <person name="Pitluck S."/>
            <person name="Chain P."/>
            <person name="Malfatti S."/>
            <person name="Shin M."/>
            <person name="Vergez L."/>
            <person name="Schmutz J."/>
            <person name="Larimer F."/>
            <person name="Land M."/>
            <person name="Hauser L."/>
            <person name="Kyrpides N."/>
            <person name="Kim E."/>
            <person name="Hahn M."/>
            <person name="Richardson P."/>
        </authorList>
    </citation>
    <scope>NUCLEOTIDE SEQUENCE [LARGE SCALE GENOMIC DNA]</scope>
    <source>
        <strain evidence="12">STIR1</strain>
    </source>
</reference>
<evidence type="ECO:0000256" key="3">
    <source>
        <dbReference type="ARBA" id="ARBA00022763"/>
    </source>
</evidence>
<evidence type="ECO:0000256" key="7">
    <source>
        <dbReference type="ARBA" id="ARBA00023172"/>
    </source>
</evidence>
<dbReference type="SUPFAM" id="SSF52540">
    <property type="entry name" value="P-loop containing nucleoside triphosphate hydrolases"/>
    <property type="match status" value="1"/>
</dbReference>
<dbReference type="Pfam" id="PF05491">
    <property type="entry name" value="WHD_RuvB"/>
    <property type="match status" value="1"/>
</dbReference>
<proteinExistence type="inferred from homology"/>
<dbReference type="EC" id="3.6.4.-" evidence="9"/>
<dbReference type="SMART" id="SM00382">
    <property type="entry name" value="AAA"/>
    <property type="match status" value="1"/>
</dbReference>
<dbReference type="GO" id="GO:0006281">
    <property type="term" value="P:DNA repair"/>
    <property type="evidence" value="ECO:0007669"/>
    <property type="project" value="UniProtKB-UniRule"/>
</dbReference>
<evidence type="ECO:0000256" key="5">
    <source>
        <dbReference type="ARBA" id="ARBA00022840"/>
    </source>
</evidence>
<feature type="region of interest" description="Head domain (RuvB-H)" evidence="9">
    <location>
        <begin position="273"/>
        <end position="356"/>
    </location>
</feature>
<feature type="binding site" evidence="9">
    <location>
        <position position="85"/>
    </location>
    <ligand>
        <name>ATP</name>
        <dbReference type="ChEBI" id="CHEBI:30616"/>
    </ligand>
</feature>
<organism evidence="12">
    <name type="scientific">Polynucleobacter necessarius subsp. necessarius (strain STIR1)</name>
    <dbReference type="NCBI Taxonomy" id="452638"/>
    <lineage>
        <taxon>Bacteria</taxon>
        <taxon>Pseudomonadati</taxon>
        <taxon>Pseudomonadota</taxon>
        <taxon>Betaproteobacteria</taxon>
        <taxon>Burkholderiales</taxon>
        <taxon>Burkholderiaceae</taxon>
        <taxon>Polynucleobacter</taxon>
    </lineage>
</organism>
<keyword evidence="12" id="KW-0347">Helicase</keyword>
<comment type="similarity">
    <text evidence="9">Belongs to the RuvB family.</text>
</comment>
<evidence type="ECO:0000256" key="10">
    <source>
        <dbReference type="SAM" id="MobiDB-lite"/>
    </source>
</evidence>
<dbReference type="InterPro" id="IPR008824">
    <property type="entry name" value="RuvB-like_N"/>
</dbReference>
<feature type="binding site" evidence="9">
    <location>
        <position position="38"/>
    </location>
    <ligand>
        <name>ATP</name>
        <dbReference type="ChEBI" id="CHEBI:30616"/>
    </ligand>
</feature>
<keyword evidence="2 9" id="KW-0547">Nucleotide-binding</keyword>
<keyword evidence="4 9" id="KW-0378">Hydrolase</keyword>
<comment type="function">
    <text evidence="9">The RuvA-RuvB-RuvC complex processes Holliday junction (HJ) DNA during genetic recombination and DNA repair, while the RuvA-RuvB complex plays an important role in the rescue of blocked DNA replication forks via replication fork reversal (RFR). RuvA specifically binds to HJ cruciform DNA, conferring on it an open structure. The RuvB hexamer acts as an ATP-dependent pump, pulling dsDNA into and through the RuvAB complex. RuvB forms 2 homohexamers on either side of HJ DNA bound by 1 or 2 RuvA tetramers; 4 subunits per hexamer contact DNA at a time. Coordinated motions by a converter formed by DNA-disengaged RuvB subunits stimulates ATP hydrolysis and nucleotide exchange. Immobilization of the converter enables RuvB to convert the ATP-contained energy into a lever motion, pulling 2 nucleotides of DNA out of the RuvA tetramer per ATP hydrolyzed, thus driving DNA branch migration. The RuvB motors rotate together with the DNA substrate, which together with the progressing nucleotide cycle form the mechanistic basis for DNA recombination by continuous HJ branch migration. Branch migration allows RuvC to scan DNA until it finds its consensus sequence, where it cleaves and resolves cruciform DNA.</text>
</comment>
<protein>
    <recommendedName>
        <fullName evidence="9">Holliday junction branch migration complex subunit RuvB</fullName>
        <ecNumber evidence="9">3.6.4.-</ecNumber>
    </recommendedName>
</protein>
<dbReference type="Gene3D" id="1.10.8.60">
    <property type="match status" value="1"/>
</dbReference>
<dbReference type="InterPro" id="IPR004605">
    <property type="entry name" value="DNA_helicase_Holl-junc_RuvB"/>
</dbReference>
<keyword evidence="8 9" id="KW-0234">DNA repair</keyword>
<dbReference type="Pfam" id="PF05496">
    <property type="entry name" value="RuvB_N"/>
    <property type="match status" value="1"/>
</dbReference>
<keyword evidence="6 9" id="KW-0238">DNA-binding</keyword>
<feature type="binding site" evidence="9">
    <location>
        <position position="236"/>
    </location>
    <ligand>
        <name>ATP</name>
        <dbReference type="ChEBI" id="CHEBI:30616"/>
    </ligand>
</feature>
<feature type="binding site" evidence="9">
    <location>
        <position position="328"/>
    </location>
    <ligand>
        <name>DNA</name>
        <dbReference type="ChEBI" id="CHEBI:16991"/>
    </ligand>
</feature>
<evidence type="ECO:0000313" key="12">
    <source>
        <dbReference type="EMBL" id="ACB44661.1"/>
    </source>
</evidence>
<evidence type="ECO:0000256" key="4">
    <source>
        <dbReference type="ARBA" id="ARBA00022801"/>
    </source>
</evidence>
<comment type="caution">
    <text evidence="9">Lacks conserved residue(s) required for the propagation of feature annotation.</text>
</comment>